<evidence type="ECO:0000256" key="1">
    <source>
        <dbReference type="SAM" id="MobiDB-lite"/>
    </source>
</evidence>
<dbReference type="EMBL" id="OX459121">
    <property type="protein sequence ID" value="CAI9103881.1"/>
    <property type="molecule type" value="Genomic_DNA"/>
</dbReference>
<keyword evidence="2" id="KW-0472">Membrane</keyword>
<feature type="compositionally biased region" description="Low complexity" evidence="1">
    <location>
        <begin position="393"/>
        <end position="403"/>
    </location>
</feature>
<keyword evidence="5" id="KW-1185">Reference proteome</keyword>
<organism evidence="4 5">
    <name type="scientific">Oldenlandia corymbosa var. corymbosa</name>
    <dbReference type="NCBI Taxonomy" id="529605"/>
    <lineage>
        <taxon>Eukaryota</taxon>
        <taxon>Viridiplantae</taxon>
        <taxon>Streptophyta</taxon>
        <taxon>Embryophyta</taxon>
        <taxon>Tracheophyta</taxon>
        <taxon>Spermatophyta</taxon>
        <taxon>Magnoliopsida</taxon>
        <taxon>eudicotyledons</taxon>
        <taxon>Gunneridae</taxon>
        <taxon>Pentapetalae</taxon>
        <taxon>asterids</taxon>
        <taxon>lamiids</taxon>
        <taxon>Gentianales</taxon>
        <taxon>Rubiaceae</taxon>
        <taxon>Rubioideae</taxon>
        <taxon>Spermacoceae</taxon>
        <taxon>Hedyotis-Oldenlandia complex</taxon>
        <taxon>Oldenlandia</taxon>
    </lineage>
</organism>
<reference evidence="4" key="1">
    <citation type="submission" date="2023-03" db="EMBL/GenBank/DDBJ databases">
        <authorList>
            <person name="Julca I."/>
        </authorList>
    </citation>
    <scope>NUCLEOTIDE SEQUENCE</scope>
</reference>
<gene>
    <name evidence="4" type="ORF">OLC1_LOCUS12934</name>
</gene>
<accession>A0AAV1D9A9</accession>
<dbReference type="InterPro" id="IPR055464">
    <property type="entry name" value="DUF7036"/>
</dbReference>
<dbReference type="AlphaFoldDB" id="A0AAV1D9A9"/>
<feature type="domain" description="DUF7036" evidence="3">
    <location>
        <begin position="221"/>
        <end position="310"/>
    </location>
</feature>
<protein>
    <submittedName>
        <fullName evidence="4">OLC1v1002465C2</fullName>
    </submittedName>
</protein>
<dbReference type="Proteomes" id="UP001161247">
    <property type="component" value="Chromosome 4"/>
</dbReference>
<feature type="transmembrane region" description="Helical" evidence="2">
    <location>
        <begin position="49"/>
        <end position="68"/>
    </location>
</feature>
<feature type="compositionally biased region" description="Pro residues" evidence="1">
    <location>
        <begin position="329"/>
        <end position="357"/>
    </location>
</feature>
<evidence type="ECO:0000313" key="4">
    <source>
        <dbReference type="EMBL" id="CAI9103881.1"/>
    </source>
</evidence>
<evidence type="ECO:0000259" key="3">
    <source>
        <dbReference type="Pfam" id="PF23041"/>
    </source>
</evidence>
<keyword evidence="2" id="KW-0812">Transmembrane</keyword>
<proteinExistence type="predicted"/>
<feature type="region of interest" description="Disordered" evidence="1">
    <location>
        <begin position="383"/>
        <end position="416"/>
    </location>
</feature>
<dbReference type="PANTHER" id="PTHR33826">
    <property type="entry name" value="F20B24.21"/>
    <property type="match status" value="1"/>
</dbReference>
<evidence type="ECO:0000256" key="2">
    <source>
        <dbReference type="SAM" id="Phobius"/>
    </source>
</evidence>
<dbReference type="Pfam" id="PF23041">
    <property type="entry name" value="DUF7036"/>
    <property type="match status" value="2"/>
</dbReference>
<name>A0AAV1D9A9_OLDCO</name>
<dbReference type="PANTHER" id="PTHR33826:SF4">
    <property type="entry name" value="F20B24.21"/>
    <property type="match status" value="1"/>
</dbReference>
<feature type="domain" description="DUF7036" evidence="3">
    <location>
        <begin position="97"/>
        <end position="187"/>
    </location>
</feature>
<sequence>MGKASQQQLPVVRQQQQEGAAGERRYGGVAGVFCCRRCSTAISRVSREFNFKCVFVLIMSVAIFWVALSSLLHIRHKNYGYDAKESIKISAVIQAHFILQKPVSQLVHHIAELEYDIFGEIGVPDTKVVILSMHPANVSNITNVVFGVLSNPPNASLNPVFSSLLKSTCVELFLQQSNLTLTNITFGQPTSFEILKFPGGITLIPEQLSPIGQIPQILFTFSLSNSVQEIKDKYSELKRQLRVGLDLMPNEIVYIQVTNEKGSTIDPPLIVEASVTTNFGHLSPQRLKELGDKIKASHAKNLGLDKVIFGKVKEVKLSAALNGSFDAMPPAPSPSPLSAPSPSPSFPSPQFDPPAPAPNSDNSAPCSDCDASAPSHFSIAYAPSSQDQHRGCSPSVPSSSGPSMAPRSRRRVISSRRNVNEKIVESMPHTLPLSSASSSYMAVGIFYNLVALLVGLFATLLSCTF</sequence>
<evidence type="ECO:0000313" key="5">
    <source>
        <dbReference type="Proteomes" id="UP001161247"/>
    </source>
</evidence>
<feature type="transmembrane region" description="Helical" evidence="2">
    <location>
        <begin position="440"/>
        <end position="461"/>
    </location>
</feature>
<keyword evidence="2" id="KW-1133">Transmembrane helix</keyword>
<feature type="region of interest" description="Disordered" evidence="1">
    <location>
        <begin position="328"/>
        <end position="369"/>
    </location>
</feature>